<dbReference type="RefSeq" id="XP_010843792.1">
    <property type="nucleotide sequence ID" value="XM_010845490.1"/>
</dbReference>
<dbReference type="InterPro" id="IPR013783">
    <property type="entry name" value="Ig-like_fold"/>
</dbReference>
<keyword evidence="2" id="KW-1185">Reference proteome</keyword>
<proteinExistence type="predicted"/>
<dbReference type="InterPro" id="IPR051923">
    <property type="entry name" value="Glycosyl_Hydrolase_39"/>
</dbReference>
<dbReference type="Pfam" id="PF21200">
    <property type="entry name" value="Glyco_hydro_39_C"/>
    <property type="match status" value="1"/>
</dbReference>
<dbReference type="PANTHER" id="PTHR12631">
    <property type="entry name" value="ALPHA-L-IDURONIDASE"/>
    <property type="match status" value="1"/>
</dbReference>
<dbReference type="KEGG" id="bbis:104992559"/>
<dbReference type="InterPro" id="IPR049167">
    <property type="entry name" value="GH39_C"/>
</dbReference>
<protein>
    <submittedName>
        <fullName evidence="3">Alpha-L-iduronidase-like</fullName>
    </submittedName>
</protein>
<dbReference type="GO" id="GO:0003940">
    <property type="term" value="F:L-iduronidase activity"/>
    <property type="evidence" value="ECO:0007669"/>
    <property type="project" value="TreeGrafter"/>
</dbReference>
<dbReference type="Gene3D" id="2.60.40.10">
    <property type="entry name" value="Immunoglobulins"/>
    <property type="match status" value="1"/>
</dbReference>
<accession>A0A6P3HWW0</accession>
<evidence type="ECO:0000259" key="1">
    <source>
        <dbReference type="Pfam" id="PF21200"/>
    </source>
</evidence>
<evidence type="ECO:0000313" key="3">
    <source>
        <dbReference type="RefSeq" id="XP_010843792.1"/>
    </source>
</evidence>
<organism evidence="2 3">
    <name type="scientific">Bison bison bison</name>
    <name type="common">North American plains bison</name>
    <dbReference type="NCBI Taxonomy" id="43346"/>
    <lineage>
        <taxon>Eukaryota</taxon>
        <taxon>Metazoa</taxon>
        <taxon>Chordata</taxon>
        <taxon>Craniata</taxon>
        <taxon>Vertebrata</taxon>
        <taxon>Euteleostomi</taxon>
        <taxon>Mammalia</taxon>
        <taxon>Eutheria</taxon>
        <taxon>Laurasiatheria</taxon>
        <taxon>Artiodactyla</taxon>
        <taxon>Ruminantia</taxon>
        <taxon>Pecora</taxon>
        <taxon>Bovidae</taxon>
        <taxon>Bovinae</taxon>
        <taxon>Bison</taxon>
    </lineage>
</organism>
<evidence type="ECO:0000313" key="2">
    <source>
        <dbReference type="Proteomes" id="UP000515208"/>
    </source>
</evidence>
<sequence length="76" mass="8398">MSVWVPSACLWTYEIQFCPEGGVFAPISRKPSTFNLFVFSPDTAVVSGSYRVCAVDYWARPGPFSSPVRYLEAPAS</sequence>
<dbReference type="Proteomes" id="UP000515208">
    <property type="component" value="Unplaced"/>
</dbReference>
<gene>
    <name evidence="3" type="primary">LOC104992559</name>
</gene>
<dbReference type="AlphaFoldDB" id="A0A6P3HWW0"/>
<feature type="domain" description="Alpha-L-iduronidase C-terminal" evidence="1">
    <location>
        <begin position="5"/>
        <end position="72"/>
    </location>
</feature>
<dbReference type="PANTHER" id="PTHR12631:SF8">
    <property type="entry name" value="ALPHA-L-IDURONIDASE"/>
    <property type="match status" value="1"/>
</dbReference>
<reference evidence="3" key="1">
    <citation type="submission" date="2025-08" db="UniProtKB">
        <authorList>
            <consortium name="RefSeq"/>
        </authorList>
    </citation>
    <scope>IDENTIFICATION</scope>
    <source>
        <tissue evidence="3">Blood</tissue>
    </source>
</reference>
<dbReference type="GeneID" id="104992559"/>
<name>A0A6P3HWW0_BISBB</name>